<dbReference type="Proteomes" id="UP000092462">
    <property type="component" value="Unassembled WGS sequence"/>
</dbReference>
<reference evidence="1" key="1">
    <citation type="submission" date="2022-08" db="UniProtKB">
        <authorList>
            <consortium name="EnsemblMetazoa"/>
        </authorList>
    </citation>
    <scope>IDENTIFICATION</scope>
    <source>
        <strain evidence="1">Israel</strain>
    </source>
</reference>
<dbReference type="EMBL" id="AJVK01024324">
    <property type="status" value="NOT_ANNOTATED_CDS"/>
    <property type="molecule type" value="Genomic_DNA"/>
</dbReference>
<protein>
    <submittedName>
        <fullName evidence="1">Uncharacterized protein</fullName>
    </submittedName>
</protein>
<evidence type="ECO:0000313" key="1">
    <source>
        <dbReference type="EnsemblMetazoa" id="PPAI002278-PA"/>
    </source>
</evidence>
<evidence type="ECO:0000313" key="2">
    <source>
        <dbReference type="Proteomes" id="UP000092462"/>
    </source>
</evidence>
<dbReference type="EMBL" id="AJVK01024325">
    <property type="status" value="NOT_ANNOTATED_CDS"/>
    <property type="molecule type" value="Genomic_DNA"/>
</dbReference>
<keyword evidence="2" id="KW-1185">Reference proteome</keyword>
<proteinExistence type="predicted"/>
<sequence length="204" mass="21757">MKISRIKVLAIFPPIFQTWCFVLAFLWAPILAEDEENLDTVDRDQKKRQTILSTAATLPASFYHAPSVATSAALVAAPTATVAPIVHATPAPILHAPATSIVAAPAPIPFTRTVVPIARPVAFPLPAPAAIPYSFNFPFHKPAIPFHVAPYPALTHAFAPAPVFLPHTQYPLATATSTTALKVLPAPNLVPSFAPVYSLMKSES</sequence>
<name>A0A1B0D4E0_PHLPP</name>
<organism evidence="1 2">
    <name type="scientific">Phlebotomus papatasi</name>
    <name type="common">Sandfly</name>
    <dbReference type="NCBI Taxonomy" id="29031"/>
    <lineage>
        <taxon>Eukaryota</taxon>
        <taxon>Metazoa</taxon>
        <taxon>Ecdysozoa</taxon>
        <taxon>Arthropoda</taxon>
        <taxon>Hexapoda</taxon>
        <taxon>Insecta</taxon>
        <taxon>Pterygota</taxon>
        <taxon>Neoptera</taxon>
        <taxon>Endopterygota</taxon>
        <taxon>Diptera</taxon>
        <taxon>Nematocera</taxon>
        <taxon>Psychodoidea</taxon>
        <taxon>Psychodidae</taxon>
        <taxon>Phlebotomus</taxon>
        <taxon>Phlebotomus</taxon>
    </lineage>
</organism>
<dbReference type="EnsemblMetazoa" id="PPAI002278-RA">
    <property type="protein sequence ID" value="PPAI002278-PA"/>
    <property type="gene ID" value="PPAI002278"/>
</dbReference>
<dbReference type="EMBL" id="AJVK01024326">
    <property type="status" value="NOT_ANNOTATED_CDS"/>
    <property type="molecule type" value="Genomic_DNA"/>
</dbReference>
<accession>A0A1B0D4E0</accession>
<dbReference type="VEuPathDB" id="VectorBase:PPAPM1_000415"/>
<dbReference type="VEuPathDB" id="VectorBase:PPAI002278"/>
<dbReference type="AlphaFoldDB" id="A0A1B0D4E0"/>